<reference evidence="1" key="2">
    <citation type="journal article" date="2015" name="Fish Shellfish Immunol.">
        <title>Early steps in the European eel (Anguilla anguilla)-Vibrio vulnificus interaction in the gills: Role of the RtxA13 toxin.</title>
        <authorList>
            <person name="Callol A."/>
            <person name="Pajuelo D."/>
            <person name="Ebbesson L."/>
            <person name="Teles M."/>
            <person name="MacKenzie S."/>
            <person name="Amaro C."/>
        </authorList>
    </citation>
    <scope>NUCLEOTIDE SEQUENCE</scope>
</reference>
<organism evidence="1">
    <name type="scientific">Anguilla anguilla</name>
    <name type="common">European freshwater eel</name>
    <name type="synonym">Muraena anguilla</name>
    <dbReference type="NCBI Taxonomy" id="7936"/>
    <lineage>
        <taxon>Eukaryota</taxon>
        <taxon>Metazoa</taxon>
        <taxon>Chordata</taxon>
        <taxon>Craniata</taxon>
        <taxon>Vertebrata</taxon>
        <taxon>Euteleostomi</taxon>
        <taxon>Actinopterygii</taxon>
        <taxon>Neopterygii</taxon>
        <taxon>Teleostei</taxon>
        <taxon>Anguilliformes</taxon>
        <taxon>Anguillidae</taxon>
        <taxon>Anguilla</taxon>
    </lineage>
</organism>
<evidence type="ECO:0000313" key="1">
    <source>
        <dbReference type="EMBL" id="JAH56574.1"/>
    </source>
</evidence>
<proteinExistence type="predicted"/>
<dbReference type="AlphaFoldDB" id="A0A0E9TS80"/>
<sequence length="27" mass="3221">MAETTDRMEVSEAYPLALRIYPYRKSE</sequence>
<reference evidence="1" key="1">
    <citation type="submission" date="2014-11" db="EMBL/GenBank/DDBJ databases">
        <authorList>
            <person name="Amaro Gonzalez C."/>
        </authorList>
    </citation>
    <scope>NUCLEOTIDE SEQUENCE</scope>
</reference>
<name>A0A0E9TS80_ANGAN</name>
<dbReference type="EMBL" id="GBXM01052003">
    <property type="protein sequence ID" value="JAH56574.1"/>
    <property type="molecule type" value="Transcribed_RNA"/>
</dbReference>
<accession>A0A0E9TS80</accession>
<protein>
    <submittedName>
        <fullName evidence="1">Uncharacterized protein</fullName>
    </submittedName>
</protein>